<protein>
    <submittedName>
        <fullName evidence="1">Uncharacterized protein</fullName>
    </submittedName>
</protein>
<evidence type="ECO:0000313" key="2">
    <source>
        <dbReference type="Proteomes" id="UP000316167"/>
    </source>
</evidence>
<comment type="caution">
    <text evidence="1">The sequence shown here is derived from an EMBL/GenBank/DDBJ whole genome shotgun (WGS) entry which is preliminary data.</text>
</comment>
<evidence type="ECO:0000313" key="1">
    <source>
        <dbReference type="EMBL" id="TWI78393.1"/>
    </source>
</evidence>
<accession>A0A562SBA6</accession>
<dbReference type="AlphaFoldDB" id="A0A562SBA6"/>
<keyword evidence="2" id="KW-1185">Reference proteome</keyword>
<dbReference type="Proteomes" id="UP000316167">
    <property type="component" value="Unassembled WGS sequence"/>
</dbReference>
<organism evidence="1 2">
    <name type="scientific">Lacibacter cauensis</name>
    <dbReference type="NCBI Taxonomy" id="510947"/>
    <lineage>
        <taxon>Bacteria</taxon>
        <taxon>Pseudomonadati</taxon>
        <taxon>Bacteroidota</taxon>
        <taxon>Chitinophagia</taxon>
        <taxon>Chitinophagales</taxon>
        <taxon>Chitinophagaceae</taxon>
        <taxon>Lacibacter</taxon>
    </lineage>
</organism>
<proteinExistence type="predicted"/>
<name>A0A562SBA6_9BACT</name>
<sequence>MWLQPAEQRMKFANLIIIIKPYSMKFSLAKAVGLLVLIVSTSSFFSSCKKPTSEPAPVTKIKSVFSPEDELTFEYNNNGSVKTVQLKNSFVTSGDLVNYAVHYNAQGKITEIVSDEDIRIVPVYAEGKLKEASFETLDGTLLLQTDYAYLDERLKTVTITTAAGQPWMRFGFDYTTEGNIAKTSFFGQDPFNPDQFMSSGTVTYTYDTKINPLNEVRDILHLLWLPVNPNNTLSEVHKDRDGLLEETVNYSYQYHSNKTPKSAVMQSTVPGQATENINLFFAYF</sequence>
<gene>
    <name evidence="1" type="ORF">IQ13_4078</name>
</gene>
<reference evidence="1 2" key="1">
    <citation type="journal article" date="2015" name="Stand. Genomic Sci.">
        <title>Genomic Encyclopedia of Bacterial and Archaeal Type Strains, Phase III: the genomes of soil and plant-associated and newly described type strains.</title>
        <authorList>
            <person name="Whitman W.B."/>
            <person name="Woyke T."/>
            <person name="Klenk H.P."/>
            <person name="Zhou Y."/>
            <person name="Lilburn T.G."/>
            <person name="Beck B.J."/>
            <person name="De Vos P."/>
            <person name="Vandamme P."/>
            <person name="Eisen J.A."/>
            <person name="Garrity G."/>
            <person name="Hugenholtz P."/>
            <person name="Kyrpides N.C."/>
        </authorList>
    </citation>
    <scope>NUCLEOTIDE SEQUENCE [LARGE SCALE GENOMIC DNA]</scope>
    <source>
        <strain evidence="1 2">CGMCC 1.7271</strain>
    </source>
</reference>
<dbReference type="EMBL" id="VLLE01000007">
    <property type="protein sequence ID" value="TWI78393.1"/>
    <property type="molecule type" value="Genomic_DNA"/>
</dbReference>